<evidence type="ECO:0000256" key="2">
    <source>
        <dbReference type="PROSITE-ProRule" id="PRU00703"/>
    </source>
</evidence>
<dbReference type="InterPro" id="IPR046342">
    <property type="entry name" value="CBS_dom_sf"/>
</dbReference>
<dbReference type="OrthoDB" id="2375431at2"/>
<keyword evidence="1 2" id="KW-0129">CBS domain</keyword>
<dbReference type="NCBIfam" id="NF041630">
    <property type="entry name" value="CBS_CbpB"/>
    <property type="match status" value="1"/>
</dbReference>
<dbReference type="PANTHER" id="PTHR43080:SF30">
    <property type="entry name" value="CYCLIC DI-AMP RECEPTOR B"/>
    <property type="match status" value="1"/>
</dbReference>
<keyword evidence="5" id="KW-1185">Reference proteome</keyword>
<dbReference type="InterPro" id="IPR048125">
    <property type="entry name" value="CBS_CbpB"/>
</dbReference>
<accession>A0A511UXV1</accession>
<dbReference type="AlphaFoldDB" id="A0A511UXV1"/>
<name>A0A511UXV1_9BACI</name>
<organism evidence="4 5">
    <name type="scientific">Cerasibacillus quisquiliarum</name>
    <dbReference type="NCBI Taxonomy" id="227865"/>
    <lineage>
        <taxon>Bacteria</taxon>
        <taxon>Bacillati</taxon>
        <taxon>Bacillota</taxon>
        <taxon>Bacilli</taxon>
        <taxon>Bacillales</taxon>
        <taxon>Bacillaceae</taxon>
        <taxon>Cerasibacillus</taxon>
    </lineage>
</organism>
<gene>
    <name evidence="4" type="ORF">CQU01_08260</name>
</gene>
<evidence type="ECO:0000256" key="1">
    <source>
        <dbReference type="ARBA" id="ARBA00023122"/>
    </source>
</evidence>
<dbReference type="RefSeq" id="WP_146936013.1">
    <property type="nucleotide sequence ID" value="NZ_BJXW01000009.1"/>
</dbReference>
<evidence type="ECO:0000259" key="3">
    <source>
        <dbReference type="PROSITE" id="PS51371"/>
    </source>
</evidence>
<dbReference type="InterPro" id="IPR051257">
    <property type="entry name" value="Diverse_CBS-Domain"/>
</dbReference>
<evidence type="ECO:0000313" key="4">
    <source>
        <dbReference type="EMBL" id="GEN30588.1"/>
    </source>
</evidence>
<dbReference type="PROSITE" id="PS51371">
    <property type="entry name" value="CBS"/>
    <property type="match status" value="1"/>
</dbReference>
<dbReference type="Pfam" id="PF00571">
    <property type="entry name" value="CBS"/>
    <property type="match status" value="2"/>
</dbReference>
<dbReference type="Proteomes" id="UP000321491">
    <property type="component" value="Unassembled WGS sequence"/>
</dbReference>
<proteinExistence type="predicted"/>
<dbReference type="Gene3D" id="3.10.580.10">
    <property type="entry name" value="CBS-domain"/>
    <property type="match status" value="1"/>
</dbReference>
<dbReference type="PANTHER" id="PTHR43080">
    <property type="entry name" value="CBS DOMAIN-CONTAINING PROTEIN CBSX3, MITOCHONDRIAL"/>
    <property type="match status" value="1"/>
</dbReference>
<dbReference type="SUPFAM" id="SSF54631">
    <property type="entry name" value="CBS-domain pair"/>
    <property type="match status" value="1"/>
</dbReference>
<protein>
    <submittedName>
        <fullName evidence="4">CBS domain-containing protein</fullName>
    </submittedName>
</protein>
<comment type="caution">
    <text evidence="4">The sequence shown here is derived from an EMBL/GenBank/DDBJ whole genome shotgun (WGS) entry which is preliminary data.</text>
</comment>
<dbReference type="InterPro" id="IPR000644">
    <property type="entry name" value="CBS_dom"/>
</dbReference>
<dbReference type="CDD" id="cd04643">
    <property type="entry name" value="CBS_pair_bac"/>
    <property type="match status" value="1"/>
</dbReference>
<reference evidence="4 5" key="1">
    <citation type="submission" date="2019-07" db="EMBL/GenBank/DDBJ databases">
        <title>Whole genome shotgun sequence of Cerasibacillus quisquiliarum NBRC 102429.</title>
        <authorList>
            <person name="Hosoyama A."/>
            <person name="Uohara A."/>
            <person name="Ohji S."/>
            <person name="Ichikawa N."/>
        </authorList>
    </citation>
    <scope>NUCLEOTIDE SEQUENCE [LARGE SCALE GENOMIC DNA]</scope>
    <source>
        <strain evidence="4 5">NBRC 102429</strain>
    </source>
</reference>
<feature type="domain" description="CBS" evidence="3">
    <location>
        <begin position="18"/>
        <end position="78"/>
    </location>
</feature>
<dbReference type="EMBL" id="BJXW01000009">
    <property type="protein sequence ID" value="GEN30588.1"/>
    <property type="molecule type" value="Genomic_DNA"/>
</dbReference>
<evidence type="ECO:0000313" key="5">
    <source>
        <dbReference type="Proteomes" id="UP000321491"/>
    </source>
</evidence>
<sequence length="151" mass="17172">MDSMEDKTMSQVTVKDLMIPSEKVAHVQTNNPLEHALLVLVKTGYSAVPVLNSSYQLKGIIGKSIILNETLGLERFEFERLSEITVEEVMDTDIPVLHEHHSYIDGLKAVINDPFVCVVDNEQYFDGILTRRAILKQARNNYYLANQTTYQ</sequence>